<dbReference type="EMBL" id="JAXOVC010000004">
    <property type="protein sequence ID" value="KAK4502182.1"/>
    <property type="molecule type" value="Genomic_DNA"/>
</dbReference>
<dbReference type="Proteomes" id="UP001305779">
    <property type="component" value="Unassembled WGS sequence"/>
</dbReference>
<evidence type="ECO:0000313" key="1">
    <source>
        <dbReference type="EMBL" id="KAK4502182.1"/>
    </source>
</evidence>
<proteinExistence type="predicted"/>
<comment type="caution">
    <text evidence="1">The sequence shown here is derived from an EMBL/GenBank/DDBJ whole genome shotgun (WGS) entry which is preliminary data.</text>
</comment>
<name>A0ABR0EL25_ZASCE</name>
<dbReference type="SUPFAM" id="SSF51445">
    <property type="entry name" value="(Trans)glycosidases"/>
    <property type="match status" value="1"/>
</dbReference>
<dbReference type="InterPro" id="IPR017853">
    <property type="entry name" value="GH"/>
</dbReference>
<reference evidence="1 2" key="1">
    <citation type="journal article" date="2023" name="G3 (Bethesda)">
        <title>A chromosome-level genome assembly of Zasmidium syzygii isolated from banana leaves.</title>
        <authorList>
            <person name="van Westerhoven A.C."/>
            <person name="Mehrabi R."/>
            <person name="Talebi R."/>
            <person name="Steentjes M.B.F."/>
            <person name="Corcolon B."/>
            <person name="Chong P.A."/>
            <person name="Kema G.H.J."/>
            <person name="Seidl M.F."/>
        </authorList>
    </citation>
    <scope>NUCLEOTIDE SEQUENCE [LARGE SCALE GENOMIC DNA]</scope>
    <source>
        <strain evidence="1 2">P124</strain>
    </source>
</reference>
<protein>
    <submittedName>
        <fullName evidence="1">Uncharacterized protein</fullName>
    </submittedName>
</protein>
<gene>
    <name evidence="1" type="ORF">PRZ48_005607</name>
</gene>
<evidence type="ECO:0000313" key="2">
    <source>
        <dbReference type="Proteomes" id="UP001305779"/>
    </source>
</evidence>
<accession>A0ABR0EL25</accession>
<organism evidence="1 2">
    <name type="scientific">Zasmidium cellare</name>
    <name type="common">Wine cellar mold</name>
    <name type="synonym">Racodium cellare</name>
    <dbReference type="NCBI Taxonomy" id="395010"/>
    <lineage>
        <taxon>Eukaryota</taxon>
        <taxon>Fungi</taxon>
        <taxon>Dikarya</taxon>
        <taxon>Ascomycota</taxon>
        <taxon>Pezizomycotina</taxon>
        <taxon>Dothideomycetes</taxon>
        <taxon>Dothideomycetidae</taxon>
        <taxon>Mycosphaerellales</taxon>
        <taxon>Mycosphaerellaceae</taxon>
        <taxon>Zasmidium</taxon>
    </lineage>
</organism>
<keyword evidence="2" id="KW-1185">Reference proteome</keyword>
<sequence>MSSLQISGPTTAGQPNFNNDWFTSWASYVKKNNSIPDQYAWHEESENGSSMSSSYDGLIAILKQNQLPLKTININEYAIFDEEVPAGSAFWISQLERYNAIGLRGNWLGGTQLHDLAASLLSKPDPNNYASTDYFPNGDYQVYKYYSQNMTGNRVGTSVSQDGKFDAYATVGGGLAKVLMGVRPPTQGTYTVSLSNLTALGLPASGNLNVRTWKFPVGSDVHYSGVDGPTDLGYISHSYSGNTLALPYYQTDKLTAYAWEFAVGK</sequence>